<comment type="similarity">
    <text evidence="1">Belongs to the PI3/PI4-kinase family. Type III PI4K subfamily.</text>
</comment>
<dbReference type="EMBL" id="JBGFUD010012744">
    <property type="protein sequence ID" value="MFH4983542.1"/>
    <property type="molecule type" value="Genomic_DNA"/>
</dbReference>
<protein>
    <recommendedName>
        <fullName evidence="2">PI4-kinase N-terminal domain-containing protein</fullName>
    </recommendedName>
</protein>
<evidence type="ECO:0000256" key="1">
    <source>
        <dbReference type="ARBA" id="ARBA00006209"/>
    </source>
</evidence>
<keyword evidence="4" id="KW-1185">Reference proteome</keyword>
<feature type="domain" description="PI4-kinase N-terminal" evidence="2">
    <location>
        <begin position="166"/>
        <end position="582"/>
    </location>
</feature>
<sequence length="601" mass="66809">MGRYSSLKDSPLISAIFPVPFRIPQKNGAKALPGGQSSNPTCESFHLNTDLGNWFLSDQSEKVDATSKFQKLYSRRGSSFVNPVSPSKDCEKFFSMKPRELDAISDIVQRLLGKSLLIGMDQHATDVYVSGSLKRFPYRTISETLILACVSMLYDAVIPYSVIGPNRSLSEKFAKEMNAFITELFKRGQSELTASKSTDEDKRVKGSRELTVNRTKMLVVGNSICLKLIVWASVDEIDSETIFTLISEQLWFAQGHRYVLSHMPIRLAALEALGTIAEKYPQIATTIVVPNLTRFMLEPSPILAKLAADGTLFDKRSVNDTERKDEDQTSRRSLGLESLRSTAINSICRALRASMHVDDQSVQACLTSISAKLFLCTSADFPGSSSLVLENAISIIGGIGVALVDVPDVPNFVLNIFQQRFCKPATSLDILMVNVLANMWIAGAREIYDSIWLLFTKITVESSSRVYNSDQCDGHEQRFAHVSLAVDTALARMAESTAEESDKMTLLYRLLELFVQLGLEGRKVGERIAKSVIKTSTGAGNLGVLIPKIAALVKRMSFIENPPVRLRNLFRDFWFYCDVLGFDVAYSGWTRTINIILFCLM</sequence>
<gene>
    <name evidence="3" type="ORF">AB6A40_010251</name>
</gene>
<evidence type="ECO:0000313" key="4">
    <source>
        <dbReference type="Proteomes" id="UP001608902"/>
    </source>
</evidence>
<dbReference type="AlphaFoldDB" id="A0ABD6F2D4"/>
<reference evidence="3 4" key="1">
    <citation type="submission" date="2024-08" db="EMBL/GenBank/DDBJ databases">
        <title>Gnathostoma spinigerum genome.</title>
        <authorList>
            <person name="Gonzalez-Bertolin B."/>
            <person name="Monzon S."/>
            <person name="Zaballos A."/>
            <person name="Jimenez P."/>
            <person name="Dekumyoy P."/>
            <person name="Varona S."/>
            <person name="Cuesta I."/>
            <person name="Sumanam S."/>
            <person name="Adisakwattana P."/>
            <person name="Gasser R.B."/>
            <person name="Hernandez-Gonzalez A."/>
            <person name="Young N.D."/>
            <person name="Perteguer M.J."/>
        </authorList>
    </citation>
    <scope>NUCLEOTIDE SEQUENCE [LARGE SCALE GENOMIC DNA]</scope>
    <source>
        <strain evidence="3">AL3</strain>
        <tissue evidence="3">Liver</tissue>
    </source>
</reference>
<organism evidence="3 4">
    <name type="scientific">Gnathostoma spinigerum</name>
    <dbReference type="NCBI Taxonomy" id="75299"/>
    <lineage>
        <taxon>Eukaryota</taxon>
        <taxon>Metazoa</taxon>
        <taxon>Ecdysozoa</taxon>
        <taxon>Nematoda</taxon>
        <taxon>Chromadorea</taxon>
        <taxon>Rhabditida</taxon>
        <taxon>Spirurina</taxon>
        <taxon>Gnathostomatomorpha</taxon>
        <taxon>Gnathostomatoidea</taxon>
        <taxon>Gnathostomatidae</taxon>
        <taxon>Gnathostoma</taxon>
    </lineage>
</organism>
<proteinExistence type="inferred from homology"/>
<dbReference type="InterPro" id="IPR045495">
    <property type="entry name" value="PI4K_N"/>
</dbReference>
<dbReference type="Proteomes" id="UP001608902">
    <property type="component" value="Unassembled WGS sequence"/>
</dbReference>
<evidence type="ECO:0000259" key="2">
    <source>
        <dbReference type="Pfam" id="PF19274"/>
    </source>
</evidence>
<evidence type="ECO:0000313" key="3">
    <source>
        <dbReference type="EMBL" id="MFH4983542.1"/>
    </source>
</evidence>
<comment type="caution">
    <text evidence="3">The sequence shown here is derived from an EMBL/GenBank/DDBJ whole genome shotgun (WGS) entry which is preliminary data.</text>
</comment>
<name>A0ABD6F2D4_9BILA</name>
<dbReference type="Pfam" id="PF19274">
    <property type="entry name" value="PI4K_N"/>
    <property type="match status" value="1"/>
</dbReference>
<accession>A0ABD6F2D4</accession>